<keyword evidence="1" id="KW-0812">Transmembrane</keyword>
<dbReference type="Proteomes" id="UP000305067">
    <property type="component" value="Unassembled WGS sequence"/>
</dbReference>
<keyword evidence="1" id="KW-0472">Membrane</keyword>
<gene>
    <name evidence="2" type="ORF">BDV98DRAFT_111486</name>
</gene>
<feature type="transmembrane region" description="Helical" evidence="1">
    <location>
        <begin position="74"/>
        <end position="93"/>
    </location>
</feature>
<evidence type="ECO:0000313" key="2">
    <source>
        <dbReference type="EMBL" id="TFL00296.1"/>
    </source>
</evidence>
<keyword evidence="1" id="KW-1133">Transmembrane helix</keyword>
<name>A0A5C3QE15_9AGAR</name>
<dbReference type="AlphaFoldDB" id="A0A5C3QE15"/>
<protein>
    <submittedName>
        <fullName evidence="2">Uncharacterized protein</fullName>
    </submittedName>
</protein>
<reference evidence="2 3" key="1">
    <citation type="journal article" date="2019" name="Nat. Ecol. Evol.">
        <title>Megaphylogeny resolves global patterns of mushroom evolution.</title>
        <authorList>
            <person name="Varga T."/>
            <person name="Krizsan K."/>
            <person name="Foldi C."/>
            <person name="Dima B."/>
            <person name="Sanchez-Garcia M."/>
            <person name="Sanchez-Ramirez S."/>
            <person name="Szollosi G.J."/>
            <person name="Szarkandi J.G."/>
            <person name="Papp V."/>
            <person name="Albert L."/>
            <person name="Andreopoulos W."/>
            <person name="Angelini C."/>
            <person name="Antonin V."/>
            <person name="Barry K.W."/>
            <person name="Bougher N.L."/>
            <person name="Buchanan P."/>
            <person name="Buyck B."/>
            <person name="Bense V."/>
            <person name="Catcheside P."/>
            <person name="Chovatia M."/>
            <person name="Cooper J."/>
            <person name="Damon W."/>
            <person name="Desjardin D."/>
            <person name="Finy P."/>
            <person name="Geml J."/>
            <person name="Haridas S."/>
            <person name="Hughes K."/>
            <person name="Justo A."/>
            <person name="Karasinski D."/>
            <person name="Kautmanova I."/>
            <person name="Kiss B."/>
            <person name="Kocsube S."/>
            <person name="Kotiranta H."/>
            <person name="LaButti K.M."/>
            <person name="Lechner B.E."/>
            <person name="Liimatainen K."/>
            <person name="Lipzen A."/>
            <person name="Lukacs Z."/>
            <person name="Mihaltcheva S."/>
            <person name="Morgado L.N."/>
            <person name="Niskanen T."/>
            <person name="Noordeloos M.E."/>
            <person name="Ohm R.A."/>
            <person name="Ortiz-Santana B."/>
            <person name="Ovrebo C."/>
            <person name="Racz N."/>
            <person name="Riley R."/>
            <person name="Savchenko A."/>
            <person name="Shiryaev A."/>
            <person name="Soop K."/>
            <person name="Spirin V."/>
            <person name="Szebenyi C."/>
            <person name="Tomsovsky M."/>
            <person name="Tulloss R.E."/>
            <person name="Uehling J."/>
            <person name="Grigoriev I.V."/>
            <person name="Vagvolgyi C."/>
            <person name="Papp T."/>
            <person name="Martin F.M."/>
            <person name="Miettinen O."/>
            <person name="Hibbett D.S."/>
            <person name="Nagy L.G."/>
        </authorList>
    </citation>
    <scope>NUCLEOTIDE SEQUENCE [LARGE SCALE GENOMIC DNA]</scope>
    <source>
        <strain evidence="2 3">CBS 309.79</strain>
    </source>
</reference>
<proteinExistence type="predicted"/>
<accession>A0A5C3QE15</accession>
<keyword evidence="3" id="KW-1185">Reference proteome</keyword>
<dbReference type="EMBL" id="ML178829">
    <property type="protein sequence ID" value="TFL00296.1"/>
    <property type="molecule type" value="Genomic_DNA"/>
</dbReference>
<sequence length="118" mass="13536">MGGSWSCCVVVFFDSIGVMYTSRLVLPPQGVVGSYRFLSVHIHHIRFPSTWVGGRFVLDATSSSHLFRFVGFRLCRILFLHFGFILSLLLYFIPRRFYKHVLGLGTGLCRCIRVLFQT</sequence>
<evidence type="ECO:0000313" key="3">
    <source>
        <dbReference type="Proteomes" id="UP000305067"/>
    </source>
</evidence>
<evidence type="ECO:0000256" key="1">
    <source>
        <dbReference type="SAM" id="Phobius"/>
    </source>
</evidence>
<organism evidence="2 3">
    <name type="scientific">Pterulicium gracile</name>
    <dbReference type="NCBI Taxonomy" id="1884261"/>
    <lineage>
        <taxon>Eukaryota</taxon>
        <taxon>Fungi</taxon>
        <taxon>Dikarya</taxon>
        <taxon>Basidiomycota</taxon>
        <taxon>Agaricomycotina</taxon>
        <taxon>Agaricomycetes</taxon>
        <taxon>Agaricomycetidae</taxon>
        <taxon>Agaricales</taxon>
        <taxon>Pleurotineae</taxon>
        <taxon>Pterulaceae</taxon>
        <taxon>Pterulicium</taxon>
    </lineage>
</organism>